<evidence type="ECO:0000256" key="2">
    <source>
        <dbReference type="ARBA" id="ARBA00009347"/>
    </source>
</evidence>
<dbReference type="GO" id="GO:0003995">
    <property type="term" value="F:acyl-CoA dehydrogenase activity"/>
    <property type="evidence" value="ECO:0007669"/>
    <property type="project" value="TreeGrafter"/>
</dbReference>
<evidence type="ECO:0000313" key="8">
    <source>
        <dbReference type="Proteomes" id="UP000243680"/>
    </source>
</evidence>
<dbReference type="Pfam" id="PF00441">
    <property type="entry name" value="Acyl-CoA_dh_1"/>
    <property type="match status" value="1"/>
</dbReference>
<reference evidence="7 8" key="1">
    <citation type="submission" date="2015-12" db="EMBL/GenBank/DDBJ databases">
        <title>Diversity of Burkholderia near neighbor genomes.</title>
        <authorList>
            <person name="Sahl J."/>
            <person name="Wagner D."/>
            <person name="Keim P."/>
        </authorList>
    </citation>
    <scope>NUCLEOTIDE SEQUENCE [LARGE SCALE GENOMIC DNA]</scope>
    <source>
        <strain evidence="7 8">MSMB0783</strain>
    </source>
</reference>
<evidence type="ECO:0000256" key="4">
    <source>
        <dbReference type="ARBA" id="ARBA00022827"/>
    </source>
</evidence>
<dbReference type="SUPFAM" id="SSF47203">
    <property type="entry name" value="Acyl-CoA dehydrogenase C-terminal domain-like"/>
    <property type="match status" value="1"/>
</dbReference>
<dbReference type="Pfam" id="PF02771">
    <property type="entry name" value="Acyl-CoA_dh_N"/>
    <property type="match status" value="1"/>
</dbReference>
<name>A0A1B4LJH8_9BURK</name>
<feature type="domain" description="Acyl-CoA dehydrogenase/oxidase C-terminal" evidence="5">
    <location>
        <begin position="232"/>
        <end position="335"/>
    </location>
</feature>
<proteinExistence type="inferred from homology"/>
<dbReference type="Gene3D" id="1.10.540.10">
    <property type="entry name" value="Acyl-CoA dehydrogenase/oxidase, N-terminal domain"/>
    <property type="match status" value="1"/>
</dbReference>
<keyword evidence="3" id="KW-0285">Flavoprotein</keyword>
<evidence type="ECO:0000256" key="1">
    <source>
        <dbReference type="ARBA" id="ARBA00001974"/>
    </source>
</evidence>
<organism evidence="7 8">
    <name type="scientific">Burkholderia ubonensis</name>
    <dbReference type="NCBI Taxonomy" id="101571"/>
    <lineage>
        <taxon>Bacteria</taxon>
        <taxon>Pseudomonadati</taxon>
        <taxon>Pseudomonadota</taxon>
        <taxon>Betaproteobacteria</taxon>
        <taxon>Burkholderiales</taxon>
        <taxon>Burkholderiaceae</taxon>
        <taxon>Burkholderia</taxon>
        <taxon>Burkholderia cepacia complex</taxon>
    </lineage>
</organism>
<comment type="similarity">
    <text evidence="2">Belongs to the acyl-CoA dehydrogenase family.</text>
</comment>
<dbReference type="Proteomes" id="UP000243680">
    <property type="component" value="Chromosome 3"/>
</dbReference>
<dbReference type="InterPro" id="IPR036250">
    <property type="entry name" value="AcylCo_DH-like_C"/>
</dbReference>
<dbReference type="SUPFAM" id="SSF56645">
    <property type="entry name" value="Acyl-CoA dehydrogenase NM domain-like"/>
    <property type="match status" value="1"/>
</dbReference>
<dbReference type="RefSeq" id="WP_069239802.1">
    <property type="nucleotide sequence ID" value="NZ_CP013421.1"/>
</dbReference>
<dbReference type="InterPro" id="IPR037069">
    <property type="entry name" value="AcylCoA_DH/ox_N_sf"/>
</dbReference>
<comment type="cofactor">
    <cofactor evidence="1">
        <name>FAD</name>
        <dbReference type="ChEBI" id="CHEBI:57692"/>
    </cofactor>
</comment>
<gene>
    <name evidence="7" type="ORF">WJ35_17580</name>
</gene>
<dbReference type="AlphaFoldDB" id="A0A1B4LJH8"/>
<dbReference type="InterPro" id="IPR009100">
    <property type="entry name" value="AcylCoA_DH/oxidase_NM_dom_sf"/>
</dbReference>
<accession>A0A1B4LJH8</accession>
<feature type="domain" description="Acyl-CoA dehydrogenase/oxidase N-terminal" evidence="6">
    <location>
        <begin position="19"/>
        <end position="95"/>
    </location>
</feature>
<evidence type="ECO:0000259" key="5">
    <source>
        <dbReference type="Pfam" id="PF00441"/>
    </source>
</evidence>
<protein>
    <submittedName>
        <fullName evidence="7">Acyl-CoA dehydrogenase</fullName>
    </submittedName>
</protein>
<evidence type="ECO:0000259" key="6">
    <source>
        <dbReference type="Pfam" id="PF02771"/>
    </source>
</evidence>
<dbReference type="GO" id="GO:0050660">
    <property type="term" value="F:flavin adenine dinucleotide binding"/>
    <property type="evidence" value="ECO:0007669"/>
    <property type="project" value="InterPro"/>
</dbReference>
<dbReference type="EMBL" id="CP013421">
    <property type="protein sequence ID" value="AOJ77351.1"/>
    <property type="molecule type" value="Genomic_DNA"/>
</dbReference>
<dbReference type="Gene3D" id="1.20.140.10">
    <property type="entry name" value="Butyryl-CoA Dehydrogenase, subunit A, domain 3"/>
    <property type="match status" value="1"/>
</dbReference>
<dbReference type="InterPro" id="IPR009075">
    <property type="entry name" value="AcylCo_DH/oxidase_C"/>
</dbReference>
<dbReference type="PANTHER" id="PTHR43884">
    <property type="entry name" value="ACYL-COA DEHYDROGENASE"/>
    <property type="match status" value="1"/>
</dbReference>
<evidence type="ECO:0000256" key="3">
    <source>
        <dbReference type="ARBA" id="ARBA00022630"/>
    </source>
</evidence>
<evidence type="ECO:0000313" key="7">
    <source>
        <dbReference type="EMBL" id="AOJ77351.1"/>
    </source>
</evidence>
<sequence length="369" mass="39719">MFSPDSFPPGLALAPWILTDDQRNLYIASQRFARDRLEPLLAGSPSAAAWRETVRLAAATLDLGTMVLPEEHGGLGIDRHGLAVVIEALAAGPLERAVELTLTAPALMVLRTHKALGSVLARPVQAYFDGTTAIALSVPGIDSGAIWQLGPLGSEVSLAMRIDDQQRLVLTERPRDRRSSRSTGIATLGALVLEQLHSDEVAAETPLAVIARADSDSVPPAQTYMTEIGLYLAALLMGAMQHSIRFAFDYATTRQAFRKPLASHQLVATRLSDMMIATIGTHLFLQAVGTACPSAPVSLVRQLLRHVAAESVNVSREFVQLCGGHGYVEGLPPAARFQTGHWVAFLLQHIDTALGWLAPPRVAKEEVDR</sequence>
<dbReference type="InterPro" id="IPR013786">
    <property type="entry name" value="AcylCoA_DH/ox_N"/>
</dbReference>
<dbReference type="PANTHER" id="PTHR43884:SF12">
    <property type="entry name" value="ISOVALERYL-COA DEHYDROGENASE, MITOCHONDRIAL-RELATED"/>
    <property type="match status" value="1"/>
</dbReference>
<keyword evidence="4" id="KW-0274">FAD</keyword>